<dbReference type="InterPro" id="IPR057575">
    <property type="entry name" value="nSTAND6_dom"/>
</dbReference>
<dbReference type="PANTHER" id="PTHR47691">
    <property type="entry name" value="REGULATOR-RELATED"/>
    <property type="match status" value="1"/>
</dbReference>
<dbReference type="RefSeq" id="WP_345463060.1">
    <property type="nucleotide sequence ID" value="NZ_BAABRP010000003.1"/>
</dbReference>
<accession>A0ABP9W5T1</accession>
<comment type="caution">
    <text evidence="2">The sequence shown here is derived from an EMBL/GenBank/DDBJ whole genome shotgun (WGS) entry which is preliminary data.</text>
</comment>
<dbReference type="SUPFAM" id="SSF46894">
    <property type="entry name" value="C-terminal effector domain of the bipartite response regulators"/>
    <property type="match status" value="1"/>
</dbReference>
<organism evidence="2 3">
    <name type="scientific">Deinococcus carri</name>
    <dbReference type="NCBI Taxonomy" id="1211323"/>
    <lineage>
        <taxon>Bacteria</taxon>
        <taxon>Thermotogati</taxon>
        <taxon>Deinococcota</taxon>
        <taxon>Deinococci</taxon>
        <taxon>Deinococcales</taxon>
        <taxon>Deinococcaceae</taxon>
        <taxon>Deinococcus</taxon>
    </lineage>
</organism>
<dbReference type="Pfam" id="PF25201">
    <property type="entry name" value="nSTAND6"/>
    <property type="match status" value="1"/>
</dbReference>
<dbReference type="PANTHER" id="PTHR47691:SF3">
    <property type="entry name" value="HTH-TYPE TRANSCRIPTIONAL REGULATOR RV0890C-RELATED"/>
    <property type="match status" value="1"/>
</dbReference>
<dbReference type="SUPFAM" id="SSF52540">
    <property type="entry name" value="P-loop containing nucleoside triphosphate hydrolases"/>
    <property type="match status" value="1"/>
</dbReference>
<protein>
    <recommendedName>
        <fullName evidence="1">Novel STAND NTPase 6 domain-containing protein</fullName>
    </recommendedName>
</protein>
<dbReference type="Gene3D" id="1.10.10.10">
    <property type="entry name" value="Winged helix-like DNA-binding domain superfamily/Winged helix DNA-binding domain"/>
    <property type="match status" value="1"/>
</dbReference>
<feature type="domain" description="Novel STAND NTPase 6" evidence="1">
    <location>
        <begin position="167"/>
        <end position="238"/>
    </location>
</feature>
<proteinExistence type="predicted"/>
<keyword evidence="3" id="KW-1185">Reference proteome</keyword>
<evidence type="ECO:0000313" key="2">
    <source>
        <dbReference type="EMBL" id="GAA5512713.1"/>
    </source>
</evidence>
<evidence type="ECO:0000313" key="3">
    <source>
        <dbReference type="Proteomes" id="UP001401887"/>
    </source>
</evidence>
<gene>
    <name evidence="2" type="ORF">Dcar01_01434</name>
</gene>
<reference evidence="2 3" key="1">
    <citation type="submission" date="2024-02" db="EMBL/GenBank/DDBJ databases">
        <title>Deinococcus carri NBRC 110142.</title>
        <authorList>
            <person name="Ichikawa N."/>
            <person name="Katano-Makiyama Y."/>
            <person name="Hidaka K."/>
        </authorList>
    </citation>
    <scope>NUCLEOTIDE SEQUENCE [LARGE SCALE GENOMIC DNA]</scope>
    <source>
        <strain evidence="2 3">NBRC 110142</strain>
    </source>
</reference>
<dbReference type="InterPro" id="IPR027417">
    <property type="entry name" value="P-loop_NTPase"/>
</dbReference>
<evidence type="ECO:0000259" key="1">
    <source>
        <dbReference type="Pfam" id="PF25201"/>
    </source>
</evidence>
<dbReference type="EMBL" id="BAABRP010000003">
    <property type="protein sequence ID" value="GAA5512713.1"/>
    <property type="molecule type" value="Genomic_DNA"/>
</dbReference>
<dbReference type="InterPro" id="IPR036388">
    <property type="entry name" value="WH-like_DNA-bd_sf"/>
</dbReference>
<dbReference type="Proteomes" id="UP001401887">
    <property type="component" value="Unassembled WGS sequence"/>
</dbReference>
<name>A0ABP9W5T1_9DEIO</name>
<dbReference type="InterPro" id="IPR016032">
    <property type="entry name" value="Sig_transdc_resp-reg_C-effctor"/>
</dbReference>
<sequence>MTSPPVLSLHLLGAPRLLWQGQAVALAGKALLLLARLALEGRHEREALAALLWPELPPGDARNNLRVSLSGLRRKLPGVLLTDRSSVACVPLWTDVQALEQAAAAGQAEEVRGLWQGPFLAGVALPGGELAAWVRARRGSLAALHARFRGPAAPPEVSPAAAPRPRLLGRELDLHALNARLAQHPLVTLHGLGGVGKTALVRELVARWPVAQGPALALDLTGCRTAPEVYARLGQALDLGGVSDLPQLALHLRAWPGLLVLDGADHLEGGAEVVAELRRALPEHRLLLVRQRPLGLPGEALSHLRPLPVPPRDAWGQRWNELLAYPAAALFVDRAQGVRPGLPHDGPAVAAICEALDGLPLALEWAAAHTAVLAPAALLEQLREPGRLLLRSVAAAHPPHHRDLGSLMRHNLAGLPDPARELLRWLGVLEGPARLDELALLLERPAGELLPELETLWAASLLHVTELDGQGCFGVPRLVRAYLTHVLPPPPGAELRRLRLVAGAVQGLTADLRSERHGHAQAQLRRLEPDIRQALDWAARQPPAESPEVPDLARRLLDELTWWWLLRGQGQVALDRRAQFSPGPDAPANGERRWRVAGGLAVPSAWVRALAHLRTALRHEEAGARARHLRAAHRLFSEQGDPWGMALCALEARAQQGERRDLASLRARVDESRELGQPWLLGQELYALCAWLLEQGQAAAALPLLGEQLRTWEECGWCWGEELALFQMAEVAWHLGQRPLACRLYGLTLVRGRACQPRAPSRLLAAIDRRLEHLPGQLRSAAERQAWREGQRVPPGECAGEARRLWRELELGGVESEPPGPRVR</sequence>
<dbReference type="Gene3D" id="3.40.50.300">
    <property type="entry name" value="P-loop containing nucleotide triphosphate hydrolases"/>
    <property type="match status" value="1"/>
</dbReference>